<dbReference type="AlphaFoldDB" id="A0A101NTC5"/>
<reference evidence="3 4" key="1">
    <citation type="submission" date="2015-10" db="EMBL/GenBank/DDBJ databases">
        <title>Draft genome sequence of Streptomyces cellostaticus DSM 40189, type strain for the species Streptomyces cellostaticus.</title>
        <authorList>
            <person name="Ruckert C."/>
            <person name="Winkler A."/>
            <person name="Kalinowski J."/>
            <person name="Kampfer P."/>
            <person name="Glaeser S."/>
        </authorList>
    </citation>
    <scope>NUCLEOTIDE SEQUENCE [LARGE SCALE GENOMIC DNA]</scope>
    <source>
        <strain evidence="3 4">DSM 40189</strain>
    </source>
</reference>
<dbReference type="Gene3D" id="3.30.1370.60">
    <property type="entry name" value="Hypothetical oxidoreductase yiak, domain 2"/>
    <property type="match status" value="1"/>
</dbReference>
<accession>A0A101NTC5</accession>
<keyword evidence="2" id="KW-0560">Oxidoreductase</keyword>
<dbReference type="Gene3D" id="1.10.1530.10">
    <property type="match status" value="1"/>
</dbReference>
<dbReference type="PANTHER" id="PTHR11091:SF0">
    <property type="entry name" value="MALATE DEHYDROGENASE"/>
    <property type="match status" value="1"/>
</dbReference>
<dbReference type="PANTHER" id="PTHR11091">
    <property type="entry name" value="OXIDOREDUCTASE-RELATED"/>
    <property type="match status" value="1"/>
</dbReference>
<dbReference type="InterPro" id="IPR003767">
    <property type="entry name" value="Malate/L-lactate_DH-like"/>
</dbReference>
<sequence length="492" mass="50846">MSDVVLALGPDGAERVLLRGADLRVADGETVLIGGLDREARRGLTSLLTGRLRPTYGTVRTPARVRAGVLGDLPRPGETLVLDAGDRPATTAAGTPLPHGPDGAVLVLGGPGWTTSPIPGAHRALALQGGHFQAEPPRQAPQLAVHMTLEDVRQRTRRSLAEAGTDTATAALVADVLADADRRGHGSHGVALLPTYLRRIADGGIVVGAEPRLTPVTPTLASVDAGGGFGQPAADLAARWCADAAAQHGLAAVAVHTNNHVGMLAAYRRPFQEHGVVGLLLNISAPAVAAPGARRATLGSNAVCLVTPTQADEPFCVDLATGVVAAGKIRSARHRGEPVPQGWLLDRAGTPTSDPAELDQGGSIPLFGDYKGLCITLIAEILAGGLGGGLVSPDVARQVTRTGEVMRCAQLFVGFSVRHFTDPAVRADAPEAPADLAGLVDRLRDAVAAGHDETPQRPYFPDQLEEIKAQQAEREGLELPASIVAALGWDAS</sequence>
<dbReference type="InterPro" id="IPR036111">
    <property type="entry name" value="Mal/L-sulfo/L-lacto_DH-like_sf"/>
</dbReference>
<evidence type="ECO:0000256" key="2">
    <source>
        <dbReference type="ARBA" id="ARBA00023002"/>
    </source>
</evidence>
<comment type="caution">
    <text evidence="3">The sequence shown here is derived from an EMBL/GenBank/DDBJ whole genome shotgun (WGS) entry which is preliminary data.</text>
</comment>
<name>A0A101NTC5_9ACTN</name>
<dbReference type="EMBL" id="LMWL01000003">
    <property type="protein sequence ID" value="KUM98732.1"/>
    <property type="molecule type" value="Genomic_DNA"/>
</dbReference>
<evidence type="ECO:0000313" key="3">
    <source>
        <dbReference type="EMBL" id="KUM98732.1"/>
    </source>
</evidence>
<dbReference type="GO" id="GO:0016491">
    <property type="term" value="F:oxidoreductase activity"/>
    <property type="evidence" value="ECO:0007669"/>
    <property type="project" value="UniProtKB-KW"/>
</dbReference>
<dbReference type="InterPro" id="IPR043143">
    <property type="entry name" value="Mal/L-sulf/L-lact_DH-like_NADP"/>
</dbReference>
<dbReference type="STRING" id="67285.AQI88_02000"/>
<evidence type="ECO:0000256" key="1">
    <source>
        <dbReference type="ARBA" id="ARBA00006056"/>
    </source>
</evidence>
<dbReference type="Proteomes" id="UP000054241">
    <property type="component" value="Unassembled WGS sequence"/>
</dbReference>
<evidence type="ECO:0000313" key="4">
    <source>
        <dbReference type="Proteomes" id="UP000054241"/>
    </source>
</evidence>
<gene>
    <name evidence="3" type="ORF">AQI88_02000</name>
</gene>
<protein>
    <recommendedName>
        <fullName evidence="5">Malate dehydrogenase</fullName>
    </recommendedName>
</protein>
<organism evidence="3 4">
    <name type="scientific">Streptomyces cellostaticus</name>
    <dbReference type="NCBI Taxonomy" id="67285"/>
    <lineage>
        <taxon>Bacteria</taxon>
        <taxon>Bacillati</taxon>
        <taxon>Actinomycetota</taxon>
        <taxon>Actinomycetes</taxon>
        <taxon>Kitasatosporales</taxon>
        <taxon>Streptomycetaceae</taxon>
        <taxon>Streptomyces</taxon>
    </lineage>
</organism>
<dbReference type="InterPro" id="IPR043144">
    <property type="entry name" value="Mal/L-sulf/L-lact_DH-like_ah"/>
</dbReference>
<dbReference type="SUPFAM" id="SSF89733">
    <property type="entry name" value="L-sulfolactate dehydrogenase-like"/>
    <property type="match status" value="1"/>
</dbReference>
<evidence type="ECO:0008006" key="5">
    <source>
        <dbReference type="Google" id="ProtNLM"/>
    </source>
</evidence>
<dbReference type="RefSeq" id="WP_066990713.1">
    <property type="nucleotide sequence ID" value="NZ_BNDU01000004.1"/>
</dbReference>
<proteinExistence type="inferred from homology"/>
<keyword evidence="4" id="KW-1185">Reference proteome</keyword>
<dbReference type="Pfam" id="PF02615">
    <property type="entry name" value="Ldh_2"/>
    <property type="match status" value="1"/>
</dbReference>
<comment type="similarity">
    <text evidence="1">Belongs to the LDH2/MDH2 oxidoreductase family.</text>
</comment>